<evidence type="ECO:0000313" key="4">
    <source>
        <dbReference type="Proteomes" id="UP000762586"/>
    </source>
</evidence>
<organism evidence="2 3">
    <name type="scientific">Pectobacterium brasiliense</name>
    <dbReference type="NCBI Taxonomy" id="180957"/>
    <lineage>
        <taxon>Bacteria</taxon>
        <taxon>Pseudomonadati</taxon>
        <taxon>Pseudomonadota</taxon>
        <taxon>Gammaproteobacteria</taxon>
        <taxon>Enterobacterales</taxon>
        <taxon>Pectobacteriaceae</taxon>
        <taxon>Pectobacterium</taxon>
    </lineage>
</organism>
<protein>
    <submittedName>
        <fullName evidence="2">DNA-binding protein</fullName>
    </submittedName>
</protein>
<evidence type="ECO:0000313" key="1">
    <source>
        <dbReference type="EMBL" id="MBN3107087.1"/>
    </source>
</evidence>
<accession>A0A086E3F6</accession>
<dbReference type="RefSeq" id="WP_039280521.1">
    <property type="nucleotide sequence ID" value="NZ_BSWF01000006.1"/>
</dbReference>
<reference evidence="1 4" key="1">
    <citation type="submission" date="2020-07" db="EMBL/GenBank/DDBJ databases">
        <title>A pangenomic view of the genus Pectobacterium provides insights into genome organization, phylogeny, and virulence.</title>
        <authorList>
            <person name="Jonkheer E."/>
            <person name="Brankovics B."/>
            <person name="Houwers I."/>
            <person name="Van Der Wolf J."/>
            <person name="Bonants P."/>
            <person name="Vreeburg R."/>
            <person name="Bollema R."/>
            <person name="De Haan J."/>
            <person name="Berke L."/>
            <person name="De Ridder D."/>
            <person name="Smit S."/>
            <person name="Van Der Lee T.A.J."/>
        </authorList>
    </citation>
    <scope>NUCLEOTIDE SEQUENCE [LARGE SCALE GENOMIC DNA]</scope>
    <source>
        <strain evidence="1 4">NAK:384</strain>
    </source>
</reference>
<proteinExistence type="predicted"/>
<reference evidence="2 3" key="2">
    <citation type="submission" date="2020-11" db="EMBL/GenBank/DDBJ databases">
        <title>Complete genome sequence of Pectobacterium brasiliense strain F126.</title>
        <authorList>
            <person name="Miroshnikov K."/>
            <person name="Vo T.N.H."/>
            <person name="Khodykina M.V."/>
            <person name="Kabanova A.P."/>
            <person name="Shneider M."/>
            <person name="Korzhenkov A."/>
            <person name="Toschakov S.V."/>
            <person name="Miroshnikov K.A."/>
            <person name="Ignatov A.N."/>
            <person name="Mikhailova Y.V."/>
            <person name="Shelenkov A."/>
            <person name="Yanushevich Y.G."/>
            <person name="Evseev P.V."/>
        </authorList>
    </citation>
    <scope>NUCLEOTIDE SEQUENCE [LARGE SCALE GENOMIC DNA]</scope>
    <source>
        <strain evidence="2 3">F126</strain>
    </source>
</reference>
<dbReference type="Proteomes" id="UP000269351">
    <property type="component" value="Chromosome"/>
</dbReference>
<keyword evidence="4" id="KW-1185">Reference proteome</keyword>
<evidence type="ECO:0000313" key="2">
    <source>
        <dbReference type="EMBL" id="QPK26001.1"/>
    </source>
</evidence>
<sequence length="107" mass="12098">MPTTMTPPAPTRWADIARQGGYITPAQRESFTQAIHLVRTQLNTVLSQSGSLRRGEFEFDAFVDSLEQDFLHQADIHTKNGLHSDVAQTSFWVARLIADRFIAVRQL</sequence>
<evidence type="ECO:0000313" key="3">
    <source>
        <dbReference type="Proteomes" id="UP000269351"/>
    </source>
</evidence>
<keyword evidence="2" id="KW-0238">DNA-binding</keyword>
<gene>
    <name evidence="2" type="ORF">F126LOC_009605</name>
    <name evidence="1" type="ORF">H4F48_13510</name>
</gene>
<dbReference type="EMBL" id="JACGET010000013">
    <property type="protein sequence ID" value="MBN3107087.1"/>
    <property type="molecule type" value="Genomic_DNA"/>
</dbReference>
<dbReference type="Proteomes" id="UP000762586">
    <property type="component" value="Unassembled WGS sequence"/>
</dbReference>
<dbReference type="GO" id="GO:0003677">
    <property type="term" value="F:DNA binding"/>
    <property type="evidence" value="ECO:0007669"/>
    <property type="project" value="UniProtKB-KW"/>
</dbReference>
<dbReference type="KEGG" id="pbra:B5S52_10765"/>
<dbReference type="EMBL" id="CP065031">
    <property type="protein sequence ID" value="QPK26001.1"/>
    <property type="molecule type" value="Genomic_DNA"/>
</dbReference>
<dbReference type="AlphaFoldDB" id="A0A086E3F6"/>
<name>A0A086E3F6_9GAMM</name>